<dbReference type="GO" id="GO:0005506">
    <property type="term" value="F:iron ion binding"/>
    <property type="evidence" value="ECO:0007669"/>
    <property type="project" value="InterPro"/>
</dbReference>
<dbReference type="EMBL" id="PZQS01000004">
    <property type="protein sequence ID" value="PVD31379.1"/>
    <property type="molecule type" value="Genomic_DNA"/>
</dbReference>
<dbReference type="Pfam" id="PF00067">
    <property type="entry name" value="p450"/>
    <property type="match status" value="1"/>
</dbReference>
<dbReference type="SUPFAM" id="SSF48264">
    <property type="entry name" value="Cytochrome P450"/>
    <property type="match status" value="1"/>
</dbReference>
<dbReference type="InterPro" id="IPR002403">
    <property type="entry name" value="Cyt_P450_E_grp-IV"/>
</dbReference>
<dbReference type="PANTHER" id="PTHR24291">
    <property type="entry name" value="CYTOCHROME P450 FAMILY 4"/>
    <property type="match status" value="1"/>
</dbReference>
<dbReference type="GO" id="GO:0016705">
    <property type="term" value="F:oxidoreductase activity, acting on paired donors, with incorporation or reduction of molecular oxygen"/>
    <property type="evidence" value="ECO:0007669"/>
    <property type="project" value="InterPro"/>
</dbReference>
<keyword evidence="3" id="KW-0408">Iron</keyword>
<reference evidence="4 5" key="1">
    <citation type="submission" date="2018-04" db="EMBL/GenBank/DDBJ databases">
        <title>The genome of golden apple snail Pomacea canaliculata provides insight into stress tolerance and invasive adaptation.</title>
        <authorList>
            <person name="Liu C."/>
            <person name="Liu B."/>
            <person name="Ren Y."/>
            <person name="Zhang Y."/>
            <person name="Wang H."/>
            <person name="Li S."/>
            <person name="Jiang F."/>
            <person name="Yin L."/>
            <person name="Zhang G."/>
            <person name="Qian W."/>
            <person name="Fan W."/>
        </authorList>
    </citation>
    <scope>NUCLEOTIDE SEQUENCE [LARGE SCALE GENOMIC DNA]</scope>
    <source>
        <strain evidence="4">SZHN2017</strain>
        <tissue evidence="4">Muscle</tissue>
    </source>
</reference>
<dbReference type="OMA" id="RILIHIW"/>
<proteinExistence type="inferred from homology"/>
<evidence type="ECO:0000256" key="1">
    <source>
        <dbReference type="ARBA" id="ARBA00010617"/>
    </source>
</evidence>
<name>A0A2T7PD88_POMCA</name>
<comment type="caution">
    <text evidence="4">The sequence shown here is derived from an EMBL/GenBank/DDBJ whole genome shotgun (WGS) entry which is preliminary data.</text>
</comment>
<evidence type="ECO:0000313" key="5">
    <source>
        <dbReference type="Proteomes" id="UP000245119"/>
    </source>
</evidence>
<sequence length="105" mass="12400">MYSLAQHPDIQATCHEEIDELLRFRETDDILWEDLSHLPYLSMCIKEALRLHSPVPFIQRQLTQDTDLDGFLAPKGMLVNIFLYNIHHNPTVWEDSLEFSPREIH</sequence>
<dbReference type="PANTHER" id="PTHR24291:SF201">
    <property type="entry name" value="CYTOCHROME P450, FAMILY 4, SUBFAMILY B, POLYPEPTIDE 7"/>
    <property type="match status" value="1"/>
</dbReference>
<dbReference type="OrthoDB" id="1470350at2759"/>
<dbReference type="STRING" id="400727.A0A2T7PD88"/>
<keyword evidence="2" id="KW-0479">Metal-binding</keyword>
<dbReference type="GO" id="GO:0020037">
    <property type="term" value="F:heme binding"/>
    <property type="evidence" value="ECO:0007669"/>
    <property type="project" value="InterPro"/>
</dbReference>
<dbReference type="Proteomes" id="UP000245119">
    <property type="component" value="Linkage Group LG4"/>
</dbReference>
<evidence type="ECO:0000313" key="4">
    <source>
        <dbReference type="EMBL" id="PVD31379.1"/>
    </source>
</evidence>
<evidence type="ECO:0000256" key="3">
    <source>
        <dbReference type="ARBA" id="ARBA00023004"/>
    </source>
</evidence>
<protein>
    <recommendedName>
        <fullName evidence="6">Cytochrome P450</fullName>
    </recommendedName>
</protein>
<dbReference type="AlphaFoldDB" id="A0A2T7PD88"/>
<dbReference type="InterPro" id="IPR001128">
    <property type="entry name" value="Cyt_P450"/>
</dbReference>
<comment type="similarity">
    <text evidence="1">Belongs to the cytochrome P450 family.</text>
</comment>
<keyword evidence="5" id="KW-1185">Reference proteome</keyword>
<dbReference type="PRINTS" id="PR00465">
    <property type="entry name" value="EP450IV"/>
</dbReference>
<dbReference type="GO" id="GO:0004497">
    <property type="term" value="F:monooxygenase activity"/>
    <property type="evidence" value="ECO:0007669"/>
    <property type="project" value="InterPro"/>
</dbReference>
<evidence type="ECO:0000256" key="2">
    <source>
        <dbReference type="ARBA" id="ARBA00022723"/>
    </source>
</evidence>
<gene>
    <name evidence="4" type="ORF">C0Q70_06791</name>
</gene>
<dbReference type="Gene3D" id="1.10.630.10">
    <property type="entry name" value="Cytochrome P450"/>
    <property type="match status" value="1"/>
</dbReference>
<dbReference type="InterPro" id="IPR036396">
    <property type="entry name" value="Cyt_P450_sf"/>
</dbReference>
<organism evidence="4 5">
    <name type="scientific">Pomacea canaliculata</name>
    <name type="common">Golden apple snail</name>
    <dbReference type="NCBI Taxonomy" id="400727"/>
    <lineage>
        <taxon>Eukaryota</taxon>
        <taxon>Metazoa</taxon>
        <taxon>Spiralia</taxon>
        <taxon>Lophotrochozoa</taxon>
        <taxon>Mollusca</taxon>
        <taxon>Gastropoda</taxon>
        <taxon>Caenogastropoda</taxon>
        <taxon>Architaenioglossa</taxon>
        <taxon>Ampullarioidea</taxon>
        <taxon>Ampullariidae</taxon>
        <taxon>Pomacea</taxon>
    </lineage>
</organism>
<dbReference type="InterPro" id="IPR050196">
    <property type="entry name" value="Cytochrome_P450_Monoox"/>
</dbReference>
<accession>A0A2T7PD88</accession>
<evidence type="ECO:0008006" key="6">
    <source>
        <dbReference type="Google" id="ProtNLM"/>
    </source>
</evidence>